<dbReference type="PANTHER" id="PTHR38926:SF5">
    <property type="entry name" value="F-BOX AND LEUCINE-RICH REPEAT PROTEIN 6"/>
    <property type="match status" value="1"/>
</dbReference>
<name>A0A369J7F0_HYPMA</name>
<evidence type="ECO:0000259" key="2">
    <source>
        <dbReference type="Pfam" id="PF12937"/>
    </source>
</evidence>
<dbReference type="InParanoid" id="A0A369J7F0"/>
<feature type="compositionally biased region" description="Gly residues" evidence="1">
    <location>
        <begin position="592"/>
        <end position="606"/>
    </location>
</feature>
<feature type="domain" description="F-box" evidence="2">
    <location>
        <begin position="31"/>
        <end position="68"/>
    </location>
</feature>
<feature type="region of interest" description="Disordered" evidence="1">
    <location>
        <begin position="480"/>
        <end position="514"/>
    </location>
</feature>
<dbReference type="EMBL" id="LUEZ02000124">
    <property type="protein sequence ID" value="RDB16527.1"/>
    <property type="molecule type" value="Genomic_DNA"/>
</dbReference>
<dbReference type="OrthoDB" id="2447803at2759"/>
<evidence type="ECO:0000313" key="4">
    <source>
        <dbReference type="Proteomes" id="UP000076154"/>
    </source>
</evidence>
<gene>
    <name evidence="3" type="ORF">Hypma_002894</name>
</gene>
<dbReference type="Gene3D" id="3.80.10.10">
    <property type="entry name" value="Ribonuclease Inhibitor"/>
    <property type="match status" value="1"/>
</dbReference>
<keyword evidence="4" id="KW-1185">Reference proteome</keyword>
<dbReference type="InterPro" id="IPR001810">
    <property type="entry name" value="F-box_dom"/>
</dbReference>
<proteinExistence type="predicted"/>
<dbReference type="Pfam" id="PF12937">
    <property type="entry name" value="F-box-like"/>
    <property type="match status" value="1"/>
</dbReference>
<sequence>MPLAIALRRGQLNNGMTGFESSKVHRVLDIPELLDMILRFLDDASNASNARVCKQWSEMALDILWHDVRDLHRLFGLLAPLQKTSDDGYSFVRFPESNDWKRFDHYRRRVRSLSYHAAESPHPLHPSVFDDIARTRTTLDILPNMRSLTWDAPLPLSVMFMHGCLKVFAVHLPGSLRDTSPAPFFHDIAARMPGLTHLDLRLSFPMRHIEEDVATLVKSLLKLQKLTLPRHAFTTKLAEEAAQLAHLVCVEFQYLSEQGTCDPDDTLSFSPALEDGAFPALADFSTTITFSATTRFLDSPYAPINLTALYIDSPLIEPPSDVQALTALIATHCHLLKSLALVSAVDARTRLTSPPPKDACVNMDTLRPLFRCPNLTSLELVHHYPVDVSMHDMEELAKAWPALEVLLLGNEPAYIDHPSLTLGALVPFARWCPRLRHLGMFVRADGEALAEVERSPPTFVSLRTLSLGVSPFPFPPPAFPSPSAFTTSPSTQDETGTHDDDVPESASDETFSPSTTSAAAPALFLSRLLPASCTIDAGVTWDEELPIGMHVARAVAARCDGWMRVAELVPLFVEVRGEERAERWRGEREEGGGYGGGGDGDGGGYGRAKKKRAKRQGEVCVVC</sequence>
<dbReference type="PANTHER" id="PTHR38926">
    <property type="entry name" value="F-BOX DOMAIN CONTAINING PROTEIN, EXPRESSED"/>
    <property type="match status" value="1"/>
</dbReference>
<dbReference type="InterPro" id="IPR032675">
    <property type="entry name" value="LRR_dom_sf"/>
</dbReference>
<dbReference type="InterPro" id="IPR036047">
    <property type="entry name" value="F-box-like_dom_sf"/>
</dbReference>
<protein>
    <recommendedName>
        <fullName evidence="2">F-box domain-containing protein</fullName>
    </recommendedName>
</protein>
<dbReference type="SUPFAM" id="SSF52047">
    <property type="entry name" value="RNI-like"/>
    <property type="match status" value="1"/>
</dbReference>
<accession>A0A369J7F0</accession>
<comment type="caution">
    <text evidence="3">The sequence shown here is derived from an EMBL/GenBank/DDBJ whole genome shotgun (WGS) entry which is preliminary data.</text>
</comment>
<reference evidence="3" key="1">
    <citation type="submission" date="2018-04" db="EMBL/GenBank/DDBJ databases">
        <title>Whole genome sequencing of Hypsizygus marmoreus.</title>
        <authorList>
            <person name="Choi I.-G."/>
            <person name="Min B."/>
            <person name="Kim J.-G."/>
            <person name="Kim S."/>
            <person name="Oh Y.-L."/>
            <person name="Kong W.-S."/>
            <person name="Park H."/>
            <person name="Jeong J."/>
            <person name="Song E.-S."/>
        </authorList>
    </citation>
    <scope>NUCLEOTIDE SEQUENCE [LARGE SCALE GENOMIC DNA]</scope>
    <source>
        <strain evidence="3">51987-8</strain>
    </source>
</reference>
<dbReference type="AlphaFoldDB" id="A0A369J7F0"/>
<feature type="region of interest" description="Disordered" evidence="1">
    <location>
        <begin position="584"/>
        <end position="612"/>
    </location>
</feature>
<dbReference type="STRING" id="39966.A0A369J7F0"/>
<dbReference type="Proteomes" id="UP000076154">
    <property type="component" value="Unassembled WGS sequence"/>
</dbReference>
<evidence type="ECO:0000313" key="3">
    <source>
        <dbReference type="EMBL" id="RDB16527.1"/>
    </source>
</evidence>
<organism evidence="3 4">
    <name type="scientific">Hypsizygus marmoreus</name>
    <name type="common">White beech mushroom</name>
    <name type="synonym">Agaricus marmoreus</name>
    <dbReference type="NCBI Taxonomy" id="39966"/>
    <lineage>
        <taxon>Eukaryota</taxon>
        <taxon>Fungi</taxon>
        <taxon>Dikarya</taxon>
        <taxon>Basidiomycota</taxon>
        <taxon>Agaricomycotina</taxon>
        <taxon>Agaricomycetes</taxon>
        <taxon>Agaricomycetidae</taxon>
        <taxon>Agaricales</taxon>
        <taxon>Tricholomatineae</taxon>
        <taxon>Lyophyllaceae</taxon>
        <taxon>Hypsizygus</taxon>
    </lineage>
</organism>
<dbReference type="SUPFAM" id="SSF81383">
    <property type="entry name" value="F-box domain"/>
    <property type="match status" value="1"/>
</dbReference>
<evidence type="ECO:0000256" key="1">
    <source>
        <dbReference type="SAM" id="MobiDB-lite"/>
    </source>
</evidence>
<feature type="compositionally biased region" description="Low complexity" evidence="1">
    <location>
        <begin position="481"/>
        <end position="491"/>
    </location>
</feature>